<dbReference type="PANTHER" id="PTHR24305">
    <property type="entry name" value="CYTOCHROME P450"/>
    <property type="match status" value="1"/>
</dbReference>
<dbReference type="GO" id="GO:0005506">
    <property type="term" value="F:iron ion binding"/>
    <property type="evidence" value="ECO:0007669"/>
    <property type="project" value="InterPro"/>
</dbReference>
<evidence type="ECO:0000256" key="5">
    <source>
        <dbReference type="PIRSR" id="PIRSR602403-1"/>
    </source>
</evidence>
<keyword evidence="4 5" id="KW-0408">Iron</keyword>
<comment type="caution">
    <text evidence="6">The sequence shown here is derived from an EMBL/GenBank/DDBJ whole genome shotgun (WGS) entry which is preliminary data.</text>
</comment>
<comment type="similarity">
    <text evidence="2">Belongs to the cytochrome P450 family.</text>
</comment>
<organism evidence="6 7">
    <name type="scientific">Diversispora epigaea</name>
    <dbReference type="NCBI Taxonomy" id="1348612"/>
    <lineage>
        <taxon>Eukaryota</taxon>
        <taxon>Fungi</taxon>
        <taxon>Fungi incertae sedis</taxon>
        <taxon>Mucoromycota</taxon>
        <taxon>Glomeromycotina</taxon>
        <taxon>Glomeromycetes</taxon>
        <taxon>Diversisporales</taxon>
        <taxon>Diversisporaceae</taxon>
        <taxon>Diversispora</taxon>
    </lineage>
</organism>
<evidence type="ECO:0000256" key="1">
    <source>
        <dbReference type="ARBA" id="ARBA00001971"/>
    </source>
</evidence>
<dbReference type="Gene3D" id="1.10.630.10">
    <property type="entry name" value="Cytochrome P450"/>
    <property type="match status" value="1"/>
</dbReference>
<dbReference type="PANTHER" id="PTHR24305:SF166">
    <property type="entry name" value="CYTOCHROME P450 12A4, MITOCHONDRIAL-RELATED"/>
    <property type="match status" value="1"/>
</dbReference>
<dbReference type="Proteomes" id="UP000266861">
    <property type="component" value="Unassembled WGS sequence"/>
</dbReference>
<dbReference type="OrthoDB" id="1470350at2759"/>
<gene>
    <name evidence="6" type="ORF">Glove_423g12</name>
</gene>
<evidence type="ECO:0000256" key="4">
    <source>
        <dbReference type="ARBA" id="ARBA00023004"/>
    </source>
</evidence>
<keyword evidence="7" id="KW-1185">Reference proteome</keyword>
<dbReference type="GO" id="GO:0004497">
    <property type="term" value="F:monooxygenase activity"/>
    <property type="evidence" value="ECO:0007669"/>
    <property type="project" value="InterPro"/>
</dbReference>
<evidence type="ECO:0000313" key="7">
    <source>
        <dbReference type="Proteomes" id="UP000266861"/>
    </source>
</evidence>
<reference evidence="6 7" key="1">
    <citation type="submission" date="2018-08" db="EMBL/GenBank/DDBJ databases">
        <title>Genome and evolution of the arbuscular mycorrhizal fungus Diversispora epigaea (formerly Glomus versiforme) and its bacterial endosymbionts.</title>
        <authorList>
            <person name="Sun X."/>
            <person name="Fei Z."/>
            <person name="Harrison M."/>
        </authorList>
    </citation>
    <scope>NUCLEOTIDE SEQUENCE [LARGE SCALE GENOMIC DNA]</scope>
    <source>
        <strain evidence="6 7">IT104</strain>
    </source>
</reference>
<dbReference type="Pfam" id="PF00067">
    <property type="entry name" value="p450"/>
    <property type="match status" value="1"/>
</dbReference>
<dbReference type="InterPro" id="IPR050121">
    <property type="entry name" value="Cytochrome_P450_monoxygenase"/>
</dbReference>
<dbReference type="AlphaFoldDB" id="A0A397GWR2"/>
<dbReference type="GO" id="GO:0020037">
    <property type="term" value="F:heme binding"/>
    <property type="evidence" value="ECO:0007669"/>
    <property type="project" value="InterPro"/>
</dbReference>
<evidence type="ECO:0008006" key="8">
    <source>
        <dbReference type="Google" id="ProtNLM"/>
    </source>
</evidence>
<keyword evidence="5" id="KW-0349">Heme</keyword>
<sequence length="504" mass="57909">MLELTILLVVLLVGYYTYKWIIYPLYLSPLCKIPGPPSDHFLLGNFIKLMTEEIGIPQIKWTKDYGEIICYRGLLNEPRIAITNLQALQKVLVSDVYDYHKPTFLSAKKIIGEGLVLAEGDVHKRQRKMMNPVFSHSNIKEMIPTFAEIGHLLKEIWMKELVDNKERKFDITSYLSQATLDIIGKVGFNYQFNSLTSENELASAYRMILFNNTRSSFHDLIALLSNFFQIIHKLPIKYNYIIKEASKIIEKVSSKLVNEGLEGVKQSNLQGNDILSVLIKRNVEEKDNEKMTFDELKNQIMTFLAAGHETSSVAIGWGLYNLSKDKELQDLLRKELINEFPDPNFIPTFDQINKLEYLNAVVKETLRLDPPIPVALRVSNKDDFIDGYFIPKGTTIIIPINTIHKLPSIWGPDSYEFKPSRWLDPSISSPDSKINSNYSWIPFLTGTRSCIASKMALNEIKVLLAILIRNFEFRDEGIKIKKRFSIVAKPDPDIKLWVKKVDKN</sequence>
<proteinExistence type="inferred from homology"/>
<dbReference type="InterPro" id="IPR001128">
    <property type="entry name" value="Cyt_P450"/>
</dbReference>
<name>A0A397GWR2_9GLOM</name>
<evidence type="ECO:0000256" key="2">
    <source>
        <dbReference type="ARBA" id="ARBA00010617"/>
    </source>
</evidence>
<protein>
    <recommendedName>
        <fullName evidence="8">Cytochrome P450</fullName>
    </recommendedName>
</protein>
<dbReference type="STRING" id="1348612.A0A397GWR2"/>
<dbReference type="EMBL" id="PQFF01000374">
    <property type="protein sequence ID" value="RHZ54739.1"/>
    <property type="molecule type" value="Genomic_DNA"/>
</dbReference>
<dbReference type="GO" id="GO:0016705">
    <property type="term" value="F:oxidoreductase activity, acting on paired donors, with incorporation or reduction of molecular oxygen"/>
    <property type="evidence" value="ECO:0007669"/>
    <property type="project" value="InterPro"/>
</dbReference>
<dbReference type="CDD" id="cd11069">
    <property type="entry name" value="CYP_FUM15-like"/>
    <property type="match status" value="1"/>
</dbReference>
<keyword evidence="3 5" id="KW-0479">Metal-binding</keyword>
<dbReference type="InterPro" id="IPR002403">
    <property type="entry name" value="Cyt_P450_E_grp-IV"/>
</dbReference>
<comment type="cofactor">
    <cofactor evidence="1 5">
        <name>heme</name>
        <dbReference type="ChEBI" id="CHEBI:30413"/>
    </cofactor>
</comment>
<evidence type="ECO:0000313" key="6">
    <source>
        <dbReference type="EMBL" id="RHZ54739.1"/>
    </source>
</evidence>
<evidence type="ECO:0000256" key="3">
    <source>
        <dbReference type="ARBA" id="ARBA00022723"/>
    </source>
</evidence>
<dbReference type="InterPro" id="IPR036396">
    <property type="entry name" value="Cyt_P450_sf"/>
</dbReference>
<feature type="binding site" description="axial binding residue" evidence="5">
    <location>
        <position position="450"/>
    </location>
    <ligand>
        <name>heme</name>
        <dbReference type="ChEBI" id="CHEBI:30413"/>
    </ligand>
    <ligandPart>
        <name>Fe</name>
        <dbReference type="ChEBI" id="CHEBI:18248"/>
    </ligandPart>
</feature>
<accession>A0A397GWR2</accession>
<dbReference type="PRINTS" id="PR00385">
    <property type="entry name" value="P450"/>
</dbReference>
<dbReference type="SUPFAM" id="SSF48264">
    <property type="entry name" value="Cytochrome P450"/>
    <property type="match status" value="1"/>
</dbReference>
<dbReference type="PRINTS" id="PR00465">
    <property type="entry name" value="EP450IV"/>
</dbReference>